<dbReference type="Proteomes" id="UP000010420">
    <property type="component" value="Unassembled WGS sequence"/>
</dbReference>
<organism evidence="1 2">
    <name type="scientific">Clostridium celatum DSM 1785</name>
    <dbReference type="NCBI Taxonomy" id="545697"/>
    <lineage>
        <taxon>Bacteria</taxon>
        <taxon>Bacillati</taxon>
        <taxon>Bacillota</taxon>
        <taxon>Clostridia</taxon>
        <taxon>Eubacteriales</taxon>
        <taxon>Clostridiaceae</taxon>
        <taxon>Clostridium</taxon>
    </lineage>
</organism>
<dbReference type="AlphaFoldDB" id="L1QMZ9"/>
<dbReference type="STRING" id="545697.HMPREF0216_00464"/>
<reference evidence="1 2" key="1">
    <citation type="submission" date="2012-05" db="EMBL/GenBank/DDBJ databases">
        <authorList>
            <person name="Weinstock G."/>
            <person name="Sodergren E."/>
            <person name="Lobos E.A."/>
            <person name="Fulton L."/>
            <person name="Fulton R."/>
            <person name="Courtney L."/>
            <person name="Fronick C."/>
            <person name="O'Laughlin M."/>
            <person name="Godfrey J."/>
            <person name="Wilson R.M."/>
            <person name="Miner T."/>
            <person name="Farmer C."/>
            <person name="Delehaunty K."/>
            <person name="Cordes M."/>
            <person name="Minx P."/>
            <person name="Tomlinson C."/>
            <person name="Chen J."/>
            <person name="Wollam A."/>
            <person name="Pepin K.H."/>
            <person name="Bhonagiri V."/>
            <person name="Zhang X."/>
            <person name="Suruliraj S."/>
            <person name="Warren W."/>
            <person name="Mitreva M."/>
            <person name="Mardis E.R."/>
            <person name="Wilson R.K."/>
        </authorList>
    </citation>
    <scope>NUCLEOTIDE SEQUENCE [LARGE SCALE GENOMIC DNA]</scope>
    <source>
        <strain evidence="1 2">DSM 1785</strain>
    </source>
</reference>
<evidence type="ECO:0000313" key="1">
    <source>
        <dbReference type="EMBL" id="EKY29105.1"/>
    </source>
</evidence>
<comment type="caution">
    <text evidence="1">The sequence shown here is derived from an EMBL/GenBank/DDBJ whole genome shotgun (WGS) entry which is preliminary data.</text>
</comment>
<dbReference type="PATRIC" id="fig|545697.3.peg.458"/>
<dbReference type="eggNOG" id="COG2172">
    <property type="taxonomic scope" value="Bacteria"/>
</dbReference>
<keyword evidence="2" id="KW-1185">Reference proteome</keyword>
<sequence>MKFKTEKNLKIVNELITYFHTLGNSNVHIDLSSDGNTSYFTISGEVESISQKELDNLNSILSIPRQHEVEQYYWNLGGECEFDSELSLVGMMINKAKVTYIDNILTIRLVREEN</sequence>
<dbReference type="HOGENOM" id="CLU_165264_0_0_9"/>
<protein>
    <submittedName>
        <fullName evidence="1">Uncharacterized protein</fullName>
    </submittedName>
</protein>
<dbReference type="RefSeq" id="WP_005210563.1">
    <property type="nucleotide sequence ID" value="NZ_KB291607.1"/>
</dbReference>
<evidence type="ECO:0000313" key="2">
    <source>
        <dbReference type="Proteomes" id="UP000010420"/>
    </source>
</evidence>
<dbReference type="EMBL" id="AMEZ01000013">
    <property type="protein sequence ID" value="EKY29105.1"/>
    <property type="molecule type" value="Genomic_DNA"/>
</dbReference>
<gene>
    <name evidence="1" type="ORF">HMPREF0216_00464</name>
</gene>
<proteinExistence type="predicted"/>
<dbReference type="OrthoDB" id="9794280at2"/>
<accession>L1QMZ9</accession>
<name>L1QMZ9_9CLOT</name>